<dbReference type="GO" id="GO:0016747">
    <property type="term" value="F:acyltransferase activity, transferring groups other than amino-acyl groups"/>
    <property type="evidence" value="ECO:0007669"/>
    <property type="project" value="InterPro"/>
</dbReference>
<dbReference type="Pfam" id="PF20146">
    <property type="entry name" value="NRF"/>
    <property type="match status" value="1"/>
</dbReference>
<feature type="domain" description="Nose resistant-to-fluoxetine protein N-terminal" evidence="4">
    <location>
        <begin position="42"/>
        <end position="155"/>
    </location>
</feature>
<feature type="transmembrane region" description="Helical" evidence="2">
    <location>
        <begin position="418"/>
        <end position="441"/>
    </location>
</feature>
<dbReference type="InterPro" id="IPR006621">
    <property type="entry name" value="Nose-resist-to-fluoxetine_N"/>
</dbReference>
<dbReference type="Pfam" id="PF01757">
    <property type="entry name" value="Acyl_transf_3"/>
    <property type="match status" value="1"/>
</dbReference>
<dbReference type="AlphaFoldDB" id="A0A9N9TF22"/>
<keyword evidence="2" id="KW-0812">Transmembrane</keyword>
<feature type="transmembrane region" description="Helical" evidence="2">
    <location>
        <begin position="447"/>
        <end position="466"/>
    </location>
</feature>
<feature type="transmembrane region" description="Helical" evidence="2">
    <location>
        <begin position="524"/>
        <end position="543"/>
    </location>
</feature>
<dbReference type="PANTHER" id="PTHR11161">
    <property type="entry name" value="O-ACYLTRANSFERASE"/>
    <property type="match status" value="1"/>
</dbReference>
<keyword evidence="2" id="KW-0472">Membrane</keyword>
<evidence type="ECO:0000256" key="2">
    <source>
        <dbReference type="SAM" id="Phobius"/>
    </source>
</evidence>
<reference evidence="5" key="1">
    <citation type="submission" date="2022-01" db="EMBL/GenBank/DDBJ databases">
        <authorList>
            <person name="King R."/>
        </authorList>
    </citation>
    <scope>NUCLEOTIDE SEQUENCE</scope>
</reference>
<feature type="signal peptide" evidence="3">
    <location>
        <begin position="1"/>
        <end position="18"/>
    </location>
</feature>
<keyword evidence="6" id="KW-1185">Reference proteome</keyword>
<keyword evidence="3" id="KW-0732">Signal</keyword>
<gene>
    <name evidence="5" type="ORF">PHYEVI_LOCUS353</name>
</gene>
<dbReference type="EMBL" id="OU900094">
    <property type="protein sequence ID" value="CAG9853886.1"/>
    <property type="molecule type" value="Genomic_DNA"/>
</dbReference>
<name>A0A9N9TF22_PHYSR</name>
<sequence length="653" mass="75852">MVGFSIFLSLTLLSACVCEQIQYINFDVIDRMFNETSHLAEESLCGRQIKELKSDPKQYWNLIDSISKFPWSGVLTSSLTDLGNYDQCLDVKHNSVTGKYCLFGIIIPAAIIPKAISTFEDNDVFKLGLCLPDQCTANDFKLFNKTILNDAFCHTKEDLKKFTIGDFAMILFLAFIASLMILSTGYDIYLYRKQQKTEHQIFLAFSVFTNGKKLFQTAKGNKNQIQIFHGIKTISMAWIISGHALNGWNNYSVINRYIVDHYRTYLRVAYISTSLLTVDTFFYMSGFLVAFLYMKERKKPLAVHIKQVPLMIIHRIIRITPAVAMLYFFTITIFKHLGSGPTWKAGMEIVTKPCRQYWWTFFLYIQNYFNSYSRNQDEDYCLLHTWYLSADMQMFLVCPLILIPISIVLTKTKKLKQILVGMTALNVFFVVLPIIIAYAFNDYENDYATHARMMSYTIGITMGIYMQETKDQPSLFEKIRHSSLVNLLTWSVVLFLLLACALINQEISNNGYSYHNVVIAHSLIRPVWCCCISWMIYSCYHGYGGIINWILTRRIFQVTSKLSYCMYLTHALVITQHVLIARTRIWFQDYMGFINWCGYFIMTFVASVIWTLAFESPMITIERLIFKRPTQKPKDKNIEAPVQENFKQKELKD</sequence>
<dbReference type="PANTHER" id="PTHR11161:SF72">
    <property type="entry name" value="FI21449P1"/>
    <property type="match status" value="1"/>
</dbReference>
<dbReference type="SMART" id="SM00703">
    <property type="entry name" value="NRF"/>
    <property type="match status" value="1"/>
</dbReference>
<evidence type="ECO:0000256" key="1">
    <source>
        <dbReference type="SAM" id="MobiDB-lite"/>
    </source>
</evidence>
<accession>A0A9N9TF22</accession>
<feature type="transmembrane region" description="Helical" evidence="2">
    <location>
        <begin position="315"/>
        <end position="334"/>
    </location>
</feature>
<feature type="transmembrane region" description="Helical" evidence="2">
    <location>
        <begin position="487"/>
        <end position="504"/>
    </location>
</feature>
<feature type="region of interest" description="Disordered" evidence="1">
    <location>
        <begin position="633"/>
        <end position="653"/>
    </location>
</feature>
<evidence type="ECO:0000313" key="6">
    <source>
        <dbReference type="Proteomes" id="UP001153712"/>
    </source>
</evidence>
<protein>
    <recommendedName>
        <fullName evidence="4">Nose resistant-to-fluoxetine protein N-terminal domain-containing protein</fullName>
    </recommendedName>
</protein>
<feature type="transmembrane region" description="Helical" evidence="2">
    <location>
        <begin position="593"/>
        <end position="614"/>
    </location>
</feature>
<feature type="transmembrane region" description="Helical" evidence="2">
    <location>
        <begin position="392"/>
        <end position="409"/>
    </location>
</feature>
<evidence type="ECO:0000256" key="3">
    <source>
        <dbReference type="SAM" id="SignalP"/>
    </source>
</evidence>
<dbReference type="Proteomes" id="UP001153712">
    <property type="component" value="Chromosome 1"/>
</dbReference>
<organism evidence="5 6">
    <name type="scientific">Phyllotreta striolata</name>
    <name type="common">Striped flea beetle</name>
    <name type="synonym">Crioceris striolata</name>
    <dbReference type="NCBI Taxonomy" id="444603"/>
    <lineage>
        <taxon>Eukaryota</taxon>
        <taxon>Metazoa</taxon>
        <taxon>Ecdysozoa</taxon>
        <taxon>Arthropoda</taxon>
        <taxon>Hexapoda</taxon>
        <taxon>Insecta</taxon>
        <taxon>Pterygota</taxon>
        <taxon>Neoptera</taxon>
        <taxon>Endopterygota</taxon>
        <taxon>Coleoptera</taxon>
        <taxon>Polyphaga</taxon>
        <taxon>Cucujiformia</taxon>
        <taxon>Chrysomeloidea</taxon>
        <taxon>Chrysomelidae</taxon>
        <taxon>Galerucinae</taxon>
        <taxon>Alticini</taxon>
        <taxon>Phyllotreta</taxon>
    </lineage>
</organism>
<feature type="transmembrane region" description="Helical" evidence="2">
    <location>
        <begin position="268"/>
        <end position="294"/>
    </location>
</feature>
<proteinExistence type="predicted"/>
<evidence type="ECO:0000313" key="5">
    <source>
        <dbReference type="EMBL" id="CAG9853886.1"/>
    </source>
</evidence>
<evidence type="ECO:0000259" key="4">
    <source>
        <dbReference type="SMART" id="SM00703"/>
    </source>
</evidence>
<feature type="transmembrane region" description="Helical" evidence="2">
    <location>
        <begin position="167"/>
        <end position="189"/>
    </location>
</feature>
<dbReference type="InterPro" id="IPR002656">
    <property type="entry name" value="Acyl_transf_3_dom"/>
</dbReference>
<feature type="transmembrane region" description="Helical" evidence="2">
    <location>
        <begin position="227"/>
        <end position="248"/>
    </location>
</feature>
<keyword evidence="2" id="KW-1133">Transmembrane helix</keyword>
<feature type="chain" id="PRO_5040249100" description="Nose resistant-to-fluoxetine protein N-terminal domain-containing protein" evidence="3">
    <location>
        <begin position="19"/>
        <end position="653"/>
    </location>
</feature>
<dbReference type="OrthoDB" id="118951at2759"/>
<dbReference type="InterPro" id="IPR052728">
    <property type="entry name" value="O2_lipid_transport_reg"/>
</dbReference>